<reference evidence="3" key="3">
    <citation type="submission" date="2025-09" db="UniProtKB">
        <authorList>
            <consortium name="Ensembl"/>
        </authorList>
    </citation>
    <scope>IDENTIFICATION</scope>
</reference>
<organism evidence="3 4">
    <name type="scientific">Peromyscus maniculatus bairdii</name>
    <name type="common">Prairie deer mouse</name>
    <dbReference type="NCBI Taxonomy" id="230844"/>
    <lineage>
        <taxon>Eukaryota</taxon>
        <taxon>Metazoa</taxon>
        <taxon>Chordata</taxon>
        <taxon>Craniata</taxon>
        <taxon>Vertebrata</taxon>
        <taxon>Euteleostomi</taxon>
        <taxon>Mammalia</taxon>
        <taxon>Eutheria</taxon>
        <taxon>Euarchontoglires</taxon>
        <taxon>Glires</taxon>
        <taxon>Rodentia</taxon>
        <taxon>Myomorpha</taxon>
        <taxon>Muroidea</taxon>
        <taxon>Cricetidae</taxon>
        <taxon>Neotominae</taxon>
        <taxon>Peromyscus</taxon>
    </lineage>
</organism>
<dbReference type="GeneTree" id="ENSGT00730000113107"/>
<reference evidence="3" key="2">
    <citation type="submission" date="2025-08" db="UniProtKB">
        <authorList>
            <consortium name="Ensembl"/>
        </authorList>
    </citation>
    <scope>IDENTIFICATION</scope>
</reference>
<reference evidence="3 4" key="1">
    <citation type="submission" date="2018-10" db="EMBL/GenBank/DDBJ databases">
        <title>Improved assembly of the deer mouse Peromyscus maniculatus genome.</title>
        <authorList>
            <person name="Lassance J.-M."/>
            <person name="Hoekstra H.E."/>
        </authorList>
    </citation>
    <scope>NUCLEOTIDE SEQUENCE [LARGE SCALE GENOMIC DNA]</scope>
</reference>
<dbReference type="AlphaFoldDB" id="A0A8C8T2A6"/>
<dbReference type="OrthoDB" id="6514358at2759"/>
<evidence type="ECO:0000313" key="3">
    <source>
        <dbReference type="Ensembl" id="ENSPEMP00000004860.1"/>
    </source>
</evidence>
<name>A0A8C8T2A6_PERMB</name>
<keyword evidence="4" id="KW-1185">Reference proteome</keyword>
<dbReference type="PANTHER" id="PTHR24652:SF67">
    <property type="entry name" value="LOW-DENSITY LIPOPROTEIN RECEPTOR CLASS A DOMAIN-CONTAINING PROTEIN 2"/>
    <property type="match status" value="1"/>
</dbReference>
<evidence type="ECO:0000313" key="4">
    <source>
        <dbReference type="Proteomes" id="UP000694547"/>
    </source>
</evidence>
<feature type="transmembrane region" description="Helical" evidence="2">
    <location>
        <begin position="69"/>
        <end position="99"/>
    </location>
</feature>
<gene>
    <name evidence="3" type="primary">LOC102918067</name>
</gene>
<dbReference type="Ensembl" id="ENSPEMT00000008672.2">
    <property type="protein sequence ID" value="ENSPEMP00000004860.1"/>
    <property type="gene ID" value="ENSPEMG00000007270.2"/>
</dbReference>
<sequence>MDNCGDGSDQDSQPPASCRGPSLVPKQTLRMEDDSSKPRTLLVALGSAAERTSPASPASTTQEVSEGAWIWWVALASSMLLASTGLLWWYCCCPGWLVWHPGAHRLGHRCCTAYNTCHLCPGRVAPGDLWLNWPAFQNQRGHP</sequence>
<accession>A0A8C8T2A6</accession>
<feature type="region of interest" description="Disordered" evidence="1">
    <location>
        <begin position="1"/>
        <end position="37"/>
    </location>
</feature>
<evidence type="ECO:0000256" key="2">
    <source>
        <dbReference type="SAM" id="Phobius"/>
    </source>
</evidence>
<keyword evidence="2" id="KW-1133">Transmembrane helix</keyword>
<dbReference type="RefSeq" id="XP_006980989.2">
    <property type="nucleotide sequence ID" value="XM_006980927.2"/>
</dbReference>
<dbReference type="PANTHER" id="PTHR24652">
    <property type="entry name" value="LOW-DENSITY LIPOPROTEIN RECEPTOR CLASS A DOMAIN-CONTAINING PROTEIN 2"/>
    <property type="match status" value="1"/>
</dbReference>
<keyword evidence="2" id="KW-0472">Membrane</keyword>
<dbReference type="Proteomes" id="UP000694547">
    <property type="component" value="Chromosome 2"/>
</dbReference>
<evidence type="ECO:0000256" key="1">
    <source>
        <dbReference type="SAM" id="MobiDB-lite"/>
    </source>
</evidence>
<proteinExistence type="predicted"/>
<keyword evidence="2" id="KW-0812">Transmembrane</keyword>
<protein>
    <submittedName>
        <fullName evidence="3">Low density lipoprotein receptor class A domain containing 2</fullName>
    </submittedName>
</protein>
<dbReference type="InterPro" id="IPR042333">
    <property type="entry name" value="LRAD2/Mig-13-like"/>
</dbReference>